<dbReference type="Gene3D" id="3.40.1350.10">
    <property type="match status" value="1"/>
</dbReference>
<evidence type="ECO:0000313" key="1">
    <source>
        <dbReference type="EMBL" id="QGF20924.1"/>
    </source>
</evidence>
<dbReference type="KEGG" id="vg:62682735"/>
<name>A0A5Q2F1Z7_9CAUD</name>
<dbReference type="GeneID" id="62682735"/>
<dbReference type="InterPro" id="IPR011856">
    <property type="entry name" value="tRNA_endonuc-like_dom_sf"/>
</dbReference>
<evidence type="ECO:0000313" key="2">
    <source>
        <dbReference type="Proteomes" id="UP000345177"/>
    </source>
</evidence>
<dbReference type="Proteomes" id="UP000345177">
    <property type="component" value="Segment"/>
</dbReference>
<protein>
    <recommendedName>
        <fullName evidence="3">VRR-NUC domain-containing protein</fullName>
    </recommendedName>
</protein>
<dbReference type="EMBL" id="MN505213">
    <property type="protein sequence ID" value="QGF20924.1"/>
    <property type="molecule type" value="Genomic_DNA"/>
</dbReference>
<proteinExistence type="predicted"/>
<organism evidence="1 2">
    <name type="scientific">Serratia phage JS26</name>
    <dbReference type="NCBI Taxonomy" id="2315217"/>
    <lineage>
        <taxon>Viruses</taxon>
        <taxon>Duplodnaviria</taxon>
        <taxon>Heunggongvirae</taxon>
        <taxon>Uroviricota</taxon>
        <taxon>Caudoviricetes</taxon>
        <taxon>Casjensviridae</taxon>
        <taxon>Dunedinvirus</taxon>
        <taxon>Dunedinvirus JS26</taxon>
    </lineage>
</organism>
<evidence type="ECO:0008006" key="3">
    <source>
        <dbReference type="Google" id="ProtNLM"/>
    </source>
</evidence>
<dbReference type="GO" id="GO:0003676">
    <property type="term" value="F:nucleic acid binding"/>
    <property type="evidence" value="ECO:0007669"/>
    <property type="project" value="InterPro"/>
</dbReference>
<accession>A0A5Q2F1Z7</accession>
<keyword evidence="2" id="KW-1185">Reference proteome</keyword>
<sequence length="95" mass="11127">MTERIRESKQEKKGNDYAVSRGWMVMKFVSPGKRAVPDRQYLRTKDGVFRCVFIEWKAPGEEPTPQQYKRGRDIIAAGAEWYWADCLEDVIDVLK</sequence>
<dbReference type="RefSeq" id="YP_010000095.1">
    <property type="nucleotide sequence ID" value="NC_053012.1"/>
</dbReference>
<reference evidence="1 2" key="1">
    <citation type="submission" date="2019-09" db="EMBL/GenBank/DDBJ databases">
        <title>Transcriptional response of Serratia to Siphovirus infection.</title>
        <authorList>
            <person name="Malone L.M."/>
            <person name="Fineran P.C."/>
        </authorList>
    </citation>
    <scope>NUCLEOTIDE SEQUENCE [LARGE SCALE GENOMIC DNA]</scope>
</reference>